<gene>
    <name evidence="4" type="ORF">PVAP13_4KG110200</name>
</gene>
<dbReference type="Gene3D" id="3.30.710.10">
    <property type="entry name" value="Potassium Channel Kv1.1, Chain A"/>
    <property type="match status" value="1"/>
</dbReference>
<evidence type="ECO:0000256" key="1">
    <source>
        <dbReference type="ARBA" id="ARBA00004906"/>
    </source>
</evidence>
<dbReference type="InterPro" id="IPR045005">
    <property type="entry name" value="BPM1-6"/>
</dbReference>
<organism evidence="4 5">
    <name type="scientific">Panicum virgatum</name>
    <name type="common">Blackwell switchgrass</name>
    <dbReference type="NCBI Taxonomy" id="38727"/>
    <lineage>
        <taxon>Eukaryota</taxon>
        <taxon>Viridiplantae</taxon>
        <taxon>Streptophyta</taxon>
        <taxon>Embryophyta</taxon>
        <taxon>Tracheophyta</taxon>
        <taxon>Spermatophyta</taxon>
        <taxon>Magnoliopsida</taxon>
        <taxon>Liliopsida</taxon>
        <taxon>Poales</taxon>
        <taxon>Poaceae</taxon>
        <taxon>PACMAD clade</taxon>
        <taxon>Panicoideae</taxon>
        <taxon>Panicodae</taxon>
        <taxon>Paniceae</taxon>
        <taxon>Panicinae</taxon>
        <taxon>Panicum</taxon>
        <taxon>Panicum sect. Hiantes</taxon>
    </lineage>
</organism>
<evidence type="ECO:0000313" key="4">
    <source>
        <dbReference type="EMBL" id="KAG2611836.1"/>
    </source>
</evidence>
<dbReference type="InterPro" id="IPR008974">
    <property type="entry name" value="TRAF-like"/>
</dbReference>
<comment type="caution">
    <text evidence="4">The sequence shown here is derived from an EMBL/GenBank/DDBJ whole genome shotgun (WGS) entry which is preliminary data.</text>
</comment>
<dbReference type="SMART" id="SM00225">
    <property type="entry name" value="BTB"/>
    <property type="match status" value="1"/>
</dbReference>
<evidence type="ECO:0000259" key="2">
    <source>
        <dbReference type="PROSITE" id="PS50097"/>
    </source>
</evidence>
<reference evidence="4" key="1">
    <citation type="submission" date="2020-05" db="EMBL/GenBank/DDBJ databases">
        <title>WGS assembly of Panicum virgatum.</title>
        <authorList>
            <person name="Lovell J.T."/>
            <person name="Jenkins J."/>
            <person name="Shu S."/>
            <person name="Juenger T.E."/>
            <person name="Schmutz J."/>
        </authorList>
    </citation>
    <scope>NUCLEOTIDE SEQUENCE</scope>
    <source>
        <strain evidence="4">AP13</strain>
    </source>
</reference>
<evidence type="ECO:0000313" key="5">
    <source>
        <dbReference type="Proteomes" id="UP000823388"/>
    </source>
</evidence>
<dbReference type="InterPro" id="IPR011333">
    <property type="entry name" value="SKP1/BTB/POZ_sf"/>
</dbReference>
<name>A0A8T0TSM2_PANVG</name>
<protein>
    <submittedName>
        <fullName evidence="4">Uncharacterized protein</fullName>
    </submittedName>
</protein>
<dbReference type="CDD" id="cd00121">
    <property type="entry name" value="MATH"/>
    <property type="match status" value="1"/>
</dbReference>
<dbReference type="Pfam" id="PF22486">
    <property type="entry name" value="MATH_2"/>
    <property type="match status" value="1"/>
</dbReference>
<dbReference type="SUPFAM" id="SSF49599">
    <property type="entry name" value="TRAF domain-like"/>
    <property type="match status" value="1"/>
</dbReference>
<proteinExistence type="predicted"/>
<dbReference type="GO" id="GO:0016567">
    <property type="term" value="P:protein ubiquitination"/>
    <property type="evidence" value="ECO:0007669"/>
    <property type="project" value="InterPro"/>
</dbReference>
<dbReference type="Pfam" id="PF00651">
    <property type="entry name" value="BTB"/>
    <property type="match status" value="1"/>
</dbReference>
<dbReference type="SUPFAM" id="SSF54695">
    <property type="entry name" value="POZ domain"/>
    <property type="match status" value="1"/>
</dbReference>
<accession>A0A8T0TSM2</accession>
<dbReference type="PROSITE" id="PS50144">
    <property type="entry name" value="MATH"/>
    <property type="match status" value="1"/>
</dbReference>
<dbReference type="EMBL" id="CM029043">
    <property type="protein sequence ID" value="KAG2611836.1"/>
    <property type="molecule type" value="Genomic_DNA"/>
</dbReference>
<dbReference type="AlphaFoldDB" id="A0A8T0TSM2"/>
<comment type="pathway">
    <text evidence="1">Protein modification; protein ubiquitination.</text>
</comment>
<dbReference type="InterPro" id="IPR002083">
    <property type="entry name" value="MATH/TRAF_dom"/>
</dbReference>
<feature type="domain" description="MATH" evidence="3">
    <location>
        <begin position="17"/>
        <end position="151"/>
    </location>
</feature>
<dbReference type="PANTHER" id="PTHR26379">
    <property type="entry name" value="BTB/POZ AND MATH DOMAIN-CONTAINING PROTEIN 1"/>
    <property type="match status" value="1"/>
</dbReference>
<dbReference type="Proteomes" id="UP000823388">
    <property type="component" value="Chromosome 4K"/>
</dbReference>
<feature type="domain" description="BTB" evidence="2">
    <location>
        <begin position="172"/>
        <end position="239"/>
    </location>
</feature>
<dbReference type="PANTHER" id="PTHR26379:SF422">
    <property type="entry name" value="BTB DOMAIN-CONTAINING PROTEIN"/>
    <property type="match status" value="1"/>
</dbReference>
<sequence>MPTLDFTTANAAVGGAVSRYFLRIDHYWDEDKINPNAQSLKTPSFNAGDCNWRIYCYPRGSPAYISSADYMSIFIALDARVAKPVRAHARFSLLDRDGEPVPGYSVCTDVREYSRVGDRHGCDVFIRKGCLEKMASEYHVDVDCFTIVCDVSVYRAPPLSNLQQQHLLDTDTDVMFQVAGETFSAHKCVLAARSPVFKAELTRGATAAGVSCIRINDMLPQVFKSLLYFVYTDSLPEMTGVEESMMAEHLLAAADRLTCRNSN</sequence>
<dbReference type="Gene3D" id="2.60.210.10">
    <property type="entry name" value="Apoptosis, Tumor Necrosis Factor Receptor Associated Protein 2, Chain A"/>
    <property type="match status" value="1"/>
</dbReference>
<dbReference type="InterPro" id="IPR000210">
    <property type="entry name" value="BTB/POZ_dom"/>
</dbReference>
<keyword evidence="5" id="KW-1185">Reference proteome</keyword>
<evidence type="ECO:0000259" key="3">
    <source>
        <dbReference type="PROSITE" id="PS50144"/>
    </source>
</evidence>
<dbReference type="PROSITE" id="PS50097">
    <property type="entry name" value="BTB"/>
    <property type="match status" value="1"/>
</dbReference>